<feature type="region of interest" description="Disordered" evidence="1">
    <location>
        <begin position="1727"/>
        <end position="1776"/>
    </location>
</feature>
<feature type="compositionally biased region" description="Low complexity" evidence="1">
    <location>
        <begin position="951"/>
        <end position="963"/>
    </location>
</feature>
<dbReference type="Pfam" id="PF18796">
    <property type="entry name" value="LPD1"/>
    <property type="match status" value="1"/>
</dbReference>
<dbReference type="InterPro" id="IPR040651">
    <property type="entry name" value="LPD5"/>
</dbReference>
<reference evidence="4 5" key="1">
    <citation type="submission" date="2018-04" db="EMBL/GenBank/DDBJ databases">
        <title>Genomic Encyclopedia of Type Strains, Phase IV (KMG-IV): sequencing the most valuable type-strain genomes for metagenomic binning, comparative biology and taxonomic classification.</title>
        <authorList>
            <person name="Goeker M."/>
        </authorList>
    </citation>
    <scope>NUCLEOTIDE SEQUENCE [LARGE SCALE GENOMIC DNA]</scope>
    <source>
        <strain evidence="4 5">DSM 14823</strain>
    </source>
</reference>
<dbReference type="Pfam" id="PF18799">
    <property type="entry name" value="LPD5"/>
    <property type="match status" value="1"/>
</dbReference>
<feature type="domain" description="Large polyvalent protein-associated" evidence="2">
    <location>
        <begin position="1412"/>
        <end position="1502"/>
    </location>
</feature>
<comment type="caution">
    <text evidence="4">The sequence shown here is derived from an EMBL/GenBank/DDBJ whole genome shotgun (WGS) entry which is preliminary data.</text>
</comment>
<name>A0A2U1ACR5_9BACT</name>
<dbReference type="Proteomes" id="UP000245959">
    <property type="component" value="Unassembled WGS sequence"/>
</dbReference>
<feature type="region of interest" description="Disordered" evidence="1">
    <location>
        <begin position="834"/>
        <end position="879"/>
    </location>
</feature>
<organism evidence="4 5">
    <name type="scientific">Victivallis vadensis</name>
    <dbReference type="NCBI Taxonomy" id="172901"/>
    <lineage>
        <taxon>Bacteria</taxon>
        <taxon>Pseudomonadati</taxon>
        <taxon>Lentisphaerota</taxon>
        <taxon>Lentisphaeria</taxon>
        <taxon>Victivallales</taxon>
        <taxon>Victivallaceae</taxon>
        <taxon>Victivallis</taxon>
    </lineage>
</organism>
<feature type="compositionally biased region" description="Low complexity" evidence="1">
    <location>
        <begin position="344"/>
        <end position="354"/>
    </location>
</feature>
<proteinExistence type="predicted"/>
<evidence type="ECO:0000259" key="2">
    <source>
        <dbReference type="Pfam" id="PF18796"/>
    </source>
</evidence>
<sequence>MDLDLYAQRVASRKVNDFGSLLSNLPDKERQEKYELLQRLGDIAPTNDGFFTEMGEGFKLGLLQAGRGIGTSVEELGGSSGMADYFNDKLAYNRHLEPASDYSALSLNPGNIGRTIGGAGASTLTIAPAIAAGTALGGPVGGAALGGAVVFAQSYGDNIQEYRDRLAPMGKSEDEIRMLALGRTLVDSGIEVGLGAVPVAGKMLSGFISGVAKKAGGQVTKELTRGALDGLAERTINHLVQKYGHETLIRASKELLEGTGGEMLEEIGNTANGYLWRAIAGDTQDAPDLHDYAEAAAGGFWGGLPFGGAAALGTARRLGRARRNSQSADVEASARNEWEEAAAAQEARENAAAQGSAALQDVSASREAGTIMPEMAGEPAMDAEEIVAPDMAQEIVSRQVIHPESVEMPDGSVQVTFPEEAVARAAGEAEYASEEIAPTGEPGLPAGEHGLLRTDTEGTEGQSGSGAGPEGRLASVPTVNVRETPVQTGAEEPGRPFTIEAINANLRFRRDRIAAEQLGETLGGVRLEVIDPRKSVSADPAERSGMALLQRLGRVFNTRPVLVRGEGATGFDGNYFDGRLFLDLDARPPLEQATITLNHEITHRLAADNPEAFRNFADSLETLVENPELYRDRLNRYRDAIEQYETQNPDGNYRIDKSPAALREEFVADFLGEEMAKPTFWRKLAERDLTFARKILMLLEDVYRKFTGSFKGENRSEADRIFGSNLERAVDIAREYVAESREAETPLRDWTGALKHQPESAAAEATQSFDDWKNGFFRRIDETAHPEDPTVARLKAETEARRNYWDDPGKRGRLAARAEELLETVQRNREAIERKKAAPGGKVPPPGAHANAPAGGVRGKESEAKTPGLPREGTDGADNIYLRMPLERVRKDAANGVKLAQEALKERETQETAASESDGLETQSGDRLKSGAELTPAEREQALRASHSKVGAAPDGGAAPGKSAAEKESAPKNRSGVIEDFGEKIEGARKDYAQKLSDASRNDPAAVPLSQAFPEPDYDRLAESGIPARAVAVIHALRDSIGSKPRNGWRMAQYTKQLQTIREMVRQIVNRELDSKQLDKVLENPLFNRIRESAELYEKLGHLKSLKGYRLSLGNYSVFGGVEYKPPKLIWTVSDSSGGRYRDVAFGDTREEAVENFRKYLDRETGEDRTRIKFGIFQYRSGAGAEKAGKVFIGKKVGSNTIELKRFDTAAEAREYLGSHQQELEELLKLKQYVPATRSDVNRGRIGQDYRGGKDVTPEMFQEKFGFRGVQFGNWVGKTEERQQNLNEAYDALHDLAGLLNVSTQALSLNGELGLAFGARGKGGVDPASAHYEPDHVVINLTRRNGAGSLAHEWFHALDNYFSRKGGVPTGYLSSGKRGDFAGVRPEMVQAFRKVIAELHEKTGIFDRSERLDEVRSKPYWSTDIEVAARAFESYLHDRIEAAGGSSDYLVNLVGESAFTTDMLKAIGGKTDLQDVYPYPTQKESAAVRKIFDEFVGTLREKSENGRAVLFSLPEKLLPPGTVRKEKLTRAEVEKLVAGKKNYLAPDDKPIRNVTVSTDRHLKTSEAEAMLKRIARDPGWRITSNMDTGIIGIITSETARKSRSGKAVQASSVPPYVHAAAMANLKTLFRNAALGVIHQGQYEKDRTLAAMYRFYCGMLYEGQQYGVKITARGYVDGNNFIYTVEAHDIEIISENKNPNSFKSSGVSDGIVSDSDALTEKFNAFSEKIKSQTEKKPLQSPGEARIANFPENSQPVAPADISEGGGRQSSHEENLPPNTLQFSAFFEKFKPHDEIIGEKYRDNPKAQHGEIKLSVSQKEADEPGMQTGTKTATGPLTLKEGEALHDQVNPVREKGEIRDRHQRKLETEPYKIRSKAELNRDAAQRIADNGGMKGVIDQILAKDVTFESDVAHRVGTLVLNSKEFKRLDAGSQAAIADAWIKAGMEAARALGARRLAALNLDDIESIQAHVNALVAKIARKKPLGDLKKTIKAKLGIDLFDLPPELAKDPRKLDGFLRELVSENASGWDKMYEFWINSILSGIGTHTANTIGNTANAVYELGMKRFAEASLNLLFRKDDAASFGEFPVVAKALFNSGALADAITRAKLAWDREILTADGKIEACRAAISGRKGRIIRIPGRALRFADEFSKALIAPAEAAAFAYREAKAQKLNEAETRRHIGQALADPGSAARQYGEQRAMELTFQENPGRAVNALIRISEDGGVAGWIVKYALPFKKTPYNILRQGVRKSPLGALNLMYEIGKTALGKRKIDNGFIQHAAEQLLAWGAFLSLCGMADDDDETPFLTGSSPDYGSAEQKFKIDKIPPYSIRLGGTYFSYKRIEPLSSMLAVMADGVQALREAKKSGDWDRAYDRMLRCVKQVVSEKTFLSSLGELNKLMEEPERNFGRAATNFAASWMPNIVRQTVNSFDDTVRDHKSRSRGMEWWKDQFDITVSSAGIVRAAPKIDYFGREITKEEFLGAAALDAMFRLVLPVNPVNPDKNMDDAERLIWNYNRKMPDKPYYPDVPDYYFRRNGKTFYFTGEDYQQFARESGQMAHKRILGAIRSGRLRVENPGTPDIILIRKFYQDCRKLVRDRMYRQKRYSE</sequence>
<feature type="region of interest" description="Disordered" evidence="1">
    <location>
        <begin position="903"/>
        <end position="979"/>
    </location>
</feature>
<accession>A0A2U1ACR5</accession>
<protein>
    <recommendedName>
        <fullName evidence="6">Large polyvalent protein-associated domain-containing protein</fullName>
    </recommendedName>
</protein>
<feature type="domain" description="Large polyvalent protein-associated" evidence="3">
    <location>
        <begin position="1120"/>
        <end position="1263"/>
    </location>
</feature>
<keyword evidence="5" id="KW-1185">Reference proteome</keyword>
<feature type="compositionally biased region" description="Polar residues" evidence="1">
    <location>
        <begin position="911"/>
        <end position="923"/>
    </location>
</feature>
<gene>
    <name evidence="4" type="ORF">C8D82_15217</name>
</gene>
<evidence type="ECO:0000256" key="1">
    <source>
        <dbReference type="SAM" id="MobiDB-lite"/>
    </source>
</evidence>
<dbReference type="EMBL" id="QEKH01000052">
    <property type="protein sequence ID" value="PVY33322.1"/>
    <property type="molecule type" value="Genomic_DNA"/>
</dbReference>
<feature type="region of interest" description="Disordered" evidence="1">
    <location>
        <begin position="434"/>
        <end position="475"/>
    </location>
</feature>
<evidence type="ECO:0000313" key="4">
    <source>
        <dbReference type="EMBL" id="PVY33322.1"/>
    </source>
</evidence>
<feature type="compositionally biased region" description="Basic and acidic residues" evidence="1">
    <location>
        <begin position="1727"/>
        <end position="1736"/>
    </location>
</feature>
<dbReference type="InterPro" id="IPR041047">
    <property type="entry name" value="LPD1"/>
</dbReference>
<feature type="compositionally biased region" description="Basic and acidic residues" evidence="1">
    <location>
        <begin position="924"/>
        <end position="942"/>
    </location>
</feature>
<evidence type="ECO:0000313" key="5">
    <source>
        <dbReference type="Proteomes" id="UP000245959"/>
    </source>
</evidence>
<feature type="region of interest" description="Disordered" evidence="1">
    <location>
        <begin position="344"/>
        <end position="365"/>
    </location>
</feature>
<evidence type="ECO:0008006" key="6">
    <source>
        <dbReference type="Google" id="ProtNLM"/>
    </source>
</evidence>
<evidence type="ECO:0000259" key="3">
    <source>
        <dbReference type="Pfam" id="PF18799"/>
    </source>
</evidence>